<feature type="binding site" description="axial binding residue" evidence="16">
    <location>
        <position position="189"/>
    </location>
    <ligand>
        <name>heme b</name>
        <dbReference type="ChEBI" id="CHEBI:60344"/>
        <label>1</label>
    </ligand>
    <ligandPart>
        <name>Fe</name>
        <dbReference type="ChEBI" id="CHEBI:18248"/>
    </ligandPart>
</feature>
<evidence type="ECO:0000313" key="20">
    <source>
        <dbReference type="Proteomes" id="UP000028302"/>
    </source>
</evidence>
<dbReference type="SUPFAM" id="SSF103501">
    <property type="entry name" value="Respiratory nitrate reductase 1 gamma chain"/>
    <property type="match status" value="1"/>
</dbReference>
<feature type="transmembrane region" description="Helical" evidence="17">
    <location>
        <begin position="90"/>
        <end position="111"/>
    </location>
</feature>
<dbReference type="AlphaFoldDB" id="A0A084IIP6"/>
<dbReference type="EC" id="1.7.5.1" evidence="2"/>
<keyword evidence="5 16" id="KW-0349">Heme</keyword>
<evidence type="ECO:0000256" key="12">
    <source>
        <dbReference type="ARBA" id="ARBA00023063"/>
    </source>
</evidence>
<keyword evidence="9 17" id="KW-1133">Transmembrane helix</keyword>
<reference evidence="19 20" key="1">
    <citation type="submission" date="2013-03" db="EMBL/GenBank/DDBJ databases">
        <title>Salinisphaera hydrothermalis C41B8 Genome Sequencing.</title>
        <authorList>
            <person name="Li C."/>
            <person name="Lai Q."/>
            <person name="Shao Z."/>
        </authorList>
    </citation>
    <scope>NUCLEOTIDE SEQUENCE [LARGE SCALE GENOMIC DNA]</scope>
    <source>
        <strain evidence="19 20">C41B8</strain>
    </source>
</reference>
<dbReference type="GO" id="GO:0009055">
    <property type="term" value="F:electron transfer activity"/>
    <property type="evidence" value="ECO:0007669"/>
    <property type="project" value="TreeGrafter"/>
</dbReference>
<keyword evidence="10" id="KW-0560">Oxidoreductase</keyword>
<dbReference type="STRING" id="1304275.C41B8_14230"/>
<gene>
    <name evidence="19" type="ORF">C41B8_14230</name>
</gene>
<comment type="subunit">
    <text evidence="15">Dimer of heterotrimers each composed of an alpha, a beta and a gamma chain. Alpha and beta are catalytic chains; gamma chains are involved in binding the enzyme complex to the cytoplasmic membrane.</text>
</comment>
<feature type="transmembrane region" description="Helical" evidence="17">
    <location>
        <begin position="131"/>
        <end position="150"/>
    </location>
</feature>
<keyword evidence="6 17" id="KW-0812">Transmembrane</keyword>
<dbReference type="InterPro" id="IPR023234">
    <property type="entry name" value="NarG-like_domain"/>
</dbReference>
<protein>
    <recommendedName>
        <fullName evidence="2">nitrate reductase (quinone)</fullName>
        <ecNumber evidence="2">1.7.5.1</ecNumber>
    </recommendedName>
</protein>
<keyword evidence="7" id="KW-0479">Metal-binding</keyword>
<dbReference type="GO" id="GO:0005886">
    <property type="term" value="C:plasma membrane"/>
    <property type="evidence" value="ECO:0007669"/>
    <property type="project" value="UniProtKB-SubCell"/>
</dbReference>
<evidence type="ECO:0000256" key="11">
    <source>
        <dbReference type="ARBA" id="ARBA00023004"/>
    </source>
</evidence>
<proteinExistence type="predicted"/>
<dbReference type="GO" id="GO:0020037">
    <property type="term" value="F:heme binding"/>
    <property type="evidence" value="ECO:0007669"/>
    <property type="project" value="TreeGrafter"/>
</dbReference>
<evidence type="ECO:0000256" key="9">
    <source>
        <dbReference type="ARBA" id="ARBA00022989"/>
    </source>
</evidence>
<keyword evidence="20" id="KW-1185">Reference proteome</keyword>
<keyword evidence="12" id="KW-0534">Nitrate assimilation</keyword>
<dbReference type="GO" id="GO:0009325">
    <property type="term" value="C:nitrate reductase complex"/>
    <property type="evidence" value="ECO:0007669"/>
    <property type="project" value="InterPro"/>
</dbReference>
<dbReference type="Proteomes" id="UP000028302">
    <property type="component" value="Unassembled WGS sequence"/>
</dbReference>
<dbReference type="RefSeq" id="WP_037339593.1">
    <property type="nucleotide sequence ID" value="NZ_APNK01000026.1"/>
</dbReference>
<evidence type="ECO:0000256" key="4">
    <source>
        <dbReference type="ARBA" id="ARBA00022475"/>
    </source>
</evidence>
<keyword evidence="11 16" id="KW-0408">Iron</keyword>
<feature type="binding site" description="axial binding residue" evidence="16">
    <location>
        <position position="57"/>
    </location>
    <ligand>
        <name>heme b</name>
        <dbReference type="ChEBI" id="CHEBI:60344"/>
        <label>1</label>
    </ligand>
    <ligandPart>
        <name>Fe</name>
        <dbReference type="ChEBI" id="CHEBI:18248"/>
    </ligandPart>
</feature>
<evidence type="ECO:0000256" key="1">
    <source>
        <dbReference type="ARBA" id="ARBA00004651"/>
    </source>
</evidence>
<evidence type="ECO:0000256" key="6">
    <source>
        <dbReference type="ARBA" id="ARBA00022692"/>
    </source>
</evidence>
<dbReference type="GO" id="GO:0019645">
    <property type="term" value="P:anaerobic electron transport chain"/>
    <property type="evidence" value="ECO:0007669"/>
    <property type="project" value="UniProtKB-ARBA"/>
</dbReference>
<feature type="transmembrane region" description="Helical" evidence="17">
    <location>
        <begin position="47"/>
        <end position="70"/>
    </location>
</feature>
<dbReference type="EMBL" id="APNK01000026">
    <property type="protein sequence ID" value="KEZ76580.1"/>
    <property type="molecule type" value="Genomic_DNA"/>
</dbReference>
<dbReference type="PATRIC" id="fig|1304275.5.peg.2909"/>
<evidence type="ECO:0000256" key="17">
    <source>
        <dbReference type="SAM" id="Phobius"/>
    </source>
</evidence>
<evidence type="ECO:0000259" key="18">
    <source>
        <dbReference type="Pfam" id="PF02665"/>
    </source>
</evidence>
<keyword evidence="8" id="KW-0249">Electron transport</keyword>
<dbReference type="OrthoDB" id="9788113at2"/>
<dbReference type="eggNOG" id="COG2181">
    <property type="taxonomic scope" value="Bacteria"/>
</dbReference>
<name>A0A084IIP6_SALHC</name>
<dbReference type="Gene3D" id="1.20.950.20">
    <property type="entry name" value="Transmembrane di-heme cytochromes, Chain C"/>
    <property type="match status" value="1"/>
</dbReference>
<dbReference type="InterPro" id="IPR051936">
    <property type="entry name" value="Heme-iron_electron_transfer"/>
</dbReference>
<dbReference type="NCBIfam" id="TIGR00351">
    <property type="entry name" value="narI"/>
    <property type="match status" value="1"/>
</dbReference>
<keyword evidence="13 17" id="KW-0472">Membrane</keyword>
<dbReference type="GO" id="GO:0046872">
    <property type="term" value="F:metal ion binding"/>
    <property type="evidence" value="ECO:0007669"/>
    <property type="project" value="UniProtKB-KW"/>
</dbReference>
<evidence type="ECO:0000256" key="16">
    <source>
        <dbReference type="PIRSR" id="PIRSR603816-1"/>
    </source>
</evidence>
<feature type="binding site" description="axial binding residue" evidence="16">
    <location>
        <position position="207"/>
    </location>
    <ligand>
        <name>heme b</name>
        <dbReference type="ChEBI" id="CHEBI:60344"/>
        <label>1</label>
    </ligand>
    <ligandPart>
        <name>Fe</name>
        <dbReference type="ChEBI" id="CHEBI:18248"/>
    </ligandPart>
</feature>
<evidence type="ECO:0000313" key="19">
    <source>
        <dbReference type="EMBL" id="KEZ76580.1"/>
    </source>
</evidence>
<sequence>MHTLDYILFQIYPYIAGTIFLFGSLVRYDMSQYTWKTNSSQLLNNSMVFQVGSYLFHLGVIFLFFGHLIGLLMPVSFYPYLGLTAHSKQLLAMISGGLAGTAALVGATILLYRRLFHRLVSAQSLRGDKFILILLYVQLVFGLATIPISAQHLGGEEMEKLIGWAQHIVTFRPGASTYLSGVYWVFKVHLFLGLTVFLAFPFTRLVHIWSVPYRYAGRRYQVVREYRARATARSERP</sequence>
<comment type="catalytic activity">
    <reaction evidence="14">
        <text>nitrate + a quinol = a quinone + nitrite + H2O</text>
        <dbReference type="Rhea" id="RHEA:56144"/>
        <dbReference type="ChEBI" id="CHEBI:15377"/>
        <dbReference type="ChEBI" id="CHEBI:16301"/>
        <dbReference type="ChEBI" id="CHEBI:17632"/>
        <dbReference type="ChEBI" id="CHEBI:24646"/>
        <dbReference type="ChEBI" id="CHEBI:132124"/>
        <dbReference type="EC" id="1.7.5.1"/>
    </reaction>
</comment>
<feature type="domain" description="NarG-like" evidence="18">
    <location>
        <begin position="6"/>
        <end position="225"/>
    </location>
</feature>
<dbReference type="Pfam" id="PF02665">
    <property type="entry name" value="Nitrate_red_gam"/>
    <property type="match status" value="1"/>
</dbReference>
<evidence type="ECO:0000256" key="2">
    <source>
        <dbReference type="ARBA" id="ARBA00012500"/>
    </source>
</evidence>
<dbReference type="GO" id="GO:0160182">
    <property type="term" value="F:nitrate reductase (quinone) activity"/>
    <property type="evidence" value="ECO:0007669"/>
    <property type="project" value="UniProtKB-EC"/>
</dbReference>
<evidence type="ECO:0000256" key="5">
    <source>
        <dbReference type="ARBA" id="ARBA00022617"/>
    </source>
</evidence>
<dbReference type="InterPro" id="IPR036197">
    <property type="entry name" value="NarG-like_sf"/>
</dbReference>
<accession>A0A084IIP6</accession>
<evidence type="ECO:0000256" key="3">
    <source>
        <dbReference type="ARBA" id="ARBA00022448"/>
    </source>
</evidence>
<dbReference type="PANTHER" id="PTHR30598">
    <property type="entry name" value="NITRATE REDUCTASE PRIVATE CHAPERONE, REDOX ENZYME MATURATION PROTEIN REMP FAMILY"/>
    <property type="match status" value="1"/>
</dbReference>
<feature type="transmembrane region" description="Helical" evidence="17">
    <location>
        <begin position="181"/>
        <end position="200"/>
    </location>
</feature>
<evidence type="ECO:0000256" key="8">
    <source>
        <dbReference type="ARBA" id="ARBA00022982"/>
    </source>
</evidence>
<evidence type="ECO:0000256" key="15">
    <source>
        <dbReference type="ARBA" id="ARBA00063882"/>
    </source>
</evidence>
<organism evidence="19 20">
    <name type="scientific">Salinisphaera hydrothermalis (strain C41B8)</name>
    <dbReference type="NCBI Taxonomy" id="1304275"/>
    <lineage>
        <taxon>Bacteria</taxon>
        <taxon>Pseudomonadati</taxon>
        <taxon>Pseudomonadota</taxon>
        <taxon>Gammaproteobacteria</taxon>
        <taxon>Salinisphaerales</taxon>
        <taxon>Salinisphaeraceae</taxon>
        <taxon>Salinisphaera</taxon>
    </lineage>
</organism>
<comment type="caution">
    <text evidence="19">The sequence shown here is derived from an EMBL/GenBank/DDBJ whole genome shotgun (WGS) entry which is preliminary data.</text>
</comment>
<dbReference type="FunFam" id="1.20.950.20:FF:000001">
    <property type="entry name" value="Respiratory nitrate reductase subunit gamma"/>
    <property type="match status" value="1"/>
</dbReference>
<evidence type="ECO:0000256" key="13">
    <source>
        <dbReference type="ARBA" id="ARBA00023136"/>
    </source>
</evidence>
<feature type="binding site" description="axial binding residue" evidence="16">
    <location>
        <position position="67"/>
    </location>
    <ligand>
        <name>heme b</name>
        <dbReference type="ChEBI" id="CHEBI:60344"/>
        <label>1</label>
    </ligand>
    <ligandPart>
        <name>Fe</name>
        <dbReference type="ChEBI" id="CHEBI:18248"/>
    </ligandPart>
</feature>
<evidence type="ECO:0000256" key="10">
    <source>
        <dbReference type="ARBA" id="ARBA00023002"/>
    </source>
</evidence>
<keyword evidence="4" id="KW-1003">Cell membrane</keyword>
<comment type="subcellular location">
    <subcellularLocation>
        <location evidence="1">Cell membrane</location>
        <topology evidence="1">Multi-pass membrane protein</topology>
    </subcellularLocation>
</comment>
<dbReference type="InterPro" id="IPR003816">
    <property type="entry name" value="Nitrate_red_gam"/>
</dbReference>
<evidence type="ECO:0000256" key="14">
    <source>
        <dbReference type="ARBA" id="ARBA00048294"/>
    </source>
</evidence>
<dbReference type="PANTHER" id="PTHR30598:SF3">
    <property type="entry name" value="RESPIRATORY NITRATE REDUCTASE 1 GAMMA CHAIN"/>
    <property type="match status" value="1"/>
</dbReference>
<feature type="transmembrane region" description="Helical" evidence="17">
    <location>
        <begin position="6"/>
        <end position="26"/>
    </location>
</feature>
<keyword evidence="3" id="KW-0813">Transport</keyword>
<evidence type="ECO:0000256" key="7">
    <source>
        <dbReference type="ARBA" id="ARBA00022723"/>
    </source>
</evidence>
<dbReference type="GO" id="GO:0042128">
    <property type="term" value="P:nitrate assimilation"/>
    <property type="evidence" value="ECO:0007669"/>
    <property type="project" value="UniProtKB-KW"/>
</dbReference>